<dbReference type="OrthoDB" id="5422117at2759"/>
<name>A0A4S8QYE1_9HELO</name>
<sequence length="116" mass="13148">MFLTRGAGGFSIGPLRRPFYKALGGKSWVYSKFDALRMYPEFDSSGGWHWGSNSRVNKYNERGKAMEQLEELVNHTLNELRILFQNGKASPNDLDEAGVPLSEVRIQKTFYIGSNV</sequence>
<reference evidence="1 2" key="1">
    <citation type="submission" date="2017-12" db="EMBL/GenBank/DDBJ databases">
        <title>Comparative genomics of Botrytis spp.</title>
        <authorList>
            <person name="Valero-Jimenez C.A."/>
            <person name="Tapia P."/>
            <person name="Veloso J."/>
            <person name="Silva-Moreno E."/>
            <person name="Staats M."/>
            <person name="Valdes J.H."/>
            <person name="Van Kan J.A.L."/>
        </authorList>
    </citation>
    <scope>NUCLEOTIDE SEQUENCE [LARGE SCALE GENOMIC DNA]</scope>
    <source>
        <strain evidence="1 2">MUCL435</strain>
    </source>
</reference>
<evidence type="ECO:0000313" key="2">
    <source>
        <dbReference type="Proteomes" id="UP000308671"/>
    </source>
</evidence>
<dbReference type="AlphaFoldDB" id="A0A4S8QYE1"/>
<accession>A0A4S8QYE1</accession>
<comment type="caution">
    <text evidence="1">The sequence shown here is derived from an EMBL/GenBank/DDBJ whole genome shotgun (WGS) entry which is preliminary data.</text>
</comment>
<dbReference type="EMBL" id="PQXL01000366">
    <property type="protein sequence ID" value="THV46699.1"/>
    <property type="molecule type" value="Genomic_DNA"/>
</dbReference>
<protein>
    <submittedName>
        <fullName evidence="1">Uncharacterized protein</fullName>
    </submittedName>
</protein>
<dbReference type="Proteomes" id="UP000308671">
    <property type="component" value="Unassembled WGS sequence"/>
</dbReference>
<evidence type="ECO:0000313" key="1">
    <source>
        <dbReference type="EMBL" id="THV46699.1"/>
    </source>
</evidence>
<keyword evidence="2" id="KW-1185">Reference proteome</keyword>
<gene>
    <name evidence="1" type="ORF">BGAL_0366g00060</name>
</gene>
<proteinExistence type="predicted"/>
<organism evidence="1 2">
    <name type="scientific">Botrytis galanthina</name>
    <dbReference type="NCBI Taxonomy" id="278940"/>
    <lineage>
        <taxon>Eukaryota</taxon>
        <taxon>Fungi</taxon>
        <taxon>Dikarya</taxon>
        <taxon>Ascomycota</taxon>
        <taxon>Pezizomycotina</taxon>
        <taxon>Leotiomycetes</taxon>
        <taxon>Helotiales</taxon>
        <taxon>Sclerotiniaceae</taxon>
        <taxon>Botrytis</taxon>
    </lineage>
</organism>